<gene>
    <name evidence="2" type="ORF">SCMU_24030</name>
</gene>
<evidence type="ECO:0000313" key="2">
    <source>
        <dbReference type="EMBL" id="BCT76561.1"/>
    </source>
</evidence>
<dbReference type="InterPro" id="IPR016188">
    <property type="entry name" value="PurM-like_N"/>
</dbReference>
<proteinExistence type="predicted"/>
<dbReference type="Pfam" id="PF00586">
    <property type="entry name" value="AIRS"/>
    <property type="match status" value="1"/>
</dbReference>
<dbReference type="EMBL" id="AP024525">
    <property type="protein sequence ID" value="BCT76561.1"/>
    <property type="molecule type" value="Genomic_DNA"/>
</dbReference>
<reference evidence="2 3" key="1">
    <citation type="journal article" date="2021" name="J. Biosci. Bioeng.">
        <title>Identification and characterization of a chc gene cluster responsible for the aromatization pathway of cyclohexanecarboxylate degradation in Sinomonas cyclohexanicum ATCC 51369.</title>
        <authorList>
            <person name="Yamamoto T."/>
            <person name="Hasegawa Y."/>
            <person name="Lau P.C.K."/>
            <person name="Iwaki H."/>
        </authorList>
    </citation>
    <scope>NUCLEOTIDE SEQUENCE [LARGE SCALE GENOMIC DNA]</scope>
    <source>
        <strain evidence="2 3">ATCC 51369</strain>
    </source>
</reference>
<dbReference type="InterPro" id="IPR006283">
    <property type="entry name" value="ThiL-like"/>
</dbReference>
<dbReference type="Proteomes" id="UP001319861">
    <property type="component" value="Chromosome"/>
</dbReference>
<dbReference type="InterPro" id="IPR036921">
    <property type="entry name" value="PurM-like_N_sf"/>
</dbReference>
<evidence type="ECO:0000259" key="1">
    <source>
        <dbReference type="Pfam" id="PF00586"/>
    </source>
</evidence>
<keyword evidence="3" id="KW-1185">Reference proteome</keyword>
<dbReference type="PANTHER" id="PTHR30270">
    <property type="entry name" value="THIAMINE-MONOPHOSPHATE KINASE"/>
    <property type="match status" value="1"/>
</dbReference>
<feature type="domain" description="PurM-like N-terminal" evidence="1">
    <location>
        <begin position="28"/>
        <end position="133"/>
    </location>
</feature>
<accession>A0ABN6FKG7</accession>
<evidence type="ECO:0000313" key="3">
    <source>
        <dbReference type="Proteomes" id="UP001319861"/>
    </source>
</evidence>
<organism evidence="2 3">
    <name type="scientific">Sinomonas cyclohexanicum</name>
    <name type="common">Corynebacterium cyclohexanicum</name>
    <dbReference type="NCBI Taxonomy" id="322009"/>
    <lineage>
        <taxon>Bacteria</taxon>
        <taxon>Bacillati</taxon>
        <taxon>Actinomycetota</taxon>
        <taxon>Actinomycetes</taxon>
        <taxon>Micrococcales</taxon>
        <taxon>Micrococcaceae</taxon>
        <taxon>Sinomonas</taxon>
    </lineage>
</organism>
<protein>
    <recommendedName>
        <fullName evidence="1">PurM-like N-terminal domain-containing protein</fullName>
    </recommendedName>
</protein>
<sequence>MGELSEGELLERIFPRLAVLGSPILGPGDDAAVIAAPDGRVVVSTDTQTEGQDFRLVWPNGYRSTGADVGWKAAAQNLSDINAMGAVATSMVVSLTLPPETGADWVEGLADGLVEAIRALGADGCTVAGGDLGRGGSCP</sequence>
<dbReference type="PANTHER" id="PTHR30270:SF0">
    <property type="entry name" value="THIAMINE-MONOPHOSPHATE KINASE"/>
    <property type="match status" value="1"/>
</dbReference>
<dbReference type="Gene3D" id="3.30.1330.10">
    <property type="entry name" value="PurM-like, N-terminal domain"/>
    <property type="match status" value="1"/>
</dbReference>
<name>A0ABN6FKG7_SINCY</name>
<dbReference type="SUPFAM" id="SSF55326">
    <property type="entry name" value="PurM N-terminal domain-like"/>
    <property type="match status" value="1"/>
</dbReference>